<keyword evidence="3" id="KW-1185">Reference proteome</keyword>
<organism evidence="2 3">
    <name type="scientific">Flavisolibacter ginsenosidimutans</name>
    <dbReference type="NCBI Taxonomy" id="661481"/>
    <lineage>
        <taxon>Bacteria</taxon>
        <taxon>Pseudomonadati</taxon>
        <taxon>Bacteroidota</taxon>
        <taxon>Chitinophagia</taxon>
        <taxon>Chitinophagales</taxon>
        <taxon>Chitinophagaceae</taxon>
        <taxon>Flavisolibacter</taxon>
    </lineage>
</organism>
<accession>A0A5B8UQ05</accession>
<dbReference type="PANTHER" id="PTHR34203">
    <property type="entry name" value="METHYLTRANSFERASE, FKBM FAMILY PROTEIN"/>
    <property type="match status" value="1"/>
</dbReference>
<dbReference type="InterPro" id="IPR052514">
    <property type="entry name" value="SAM-dependent_MTase"/>
</dbReference>
<dbReference type="OrthoDB" id="9812600at2"/>
<dbReference type="AlphaFoldDB" id="A0A5B8UQ05"/>
<feature type="domain" description="Methyltransferase FkbM" evidence="1">
    <location>
        <begin position="59"/>
        <end position="220"/>
    </location>
</feature>
<dbReference type="InterPro" id="IPR006342">
    <property type="entry name" value="FkbM_mtfrase"/>
</dbReference>
<dbReference type="GO" id="GO:0008168">
    <property type="term" value="F:methyltransferase activity"/>
    <property type="evidence" value="ECO:0007669"/>
    <property type="project" value="UniProtKB-KW"/>
</dbReference>
<dbReference type="SUPFAM" id="SSF53335">
    <property type="entry name" value="S-adenosyl-L-methionine-dependent methyltransferases"/>
    <property type="match status" value="1"/>
</dbReference>
<proteinExistence type="predicted"/>
<name>A0A5B8UQ05_9BACT</name>
<gene>
    <name evidence="2" type="ORF">FSB75_21290</name>
</gene>
<dbReference type="GO" id="GO:0032259">
    <property type="term" value="P:methylation"/>
    <property type="evidence" value="ECO:0007669"/>
    <property type="project" value="UniProtKB-KW"/>
</dbReference>
<reference evidence="2 3" key="1">
    <citation type="journal article" date="2015" name="Int. J. Syst. Evol. Microbiol.">
        <title>Flavisolibacter ginsenosidimutans sp. nov., with ginsenoside-converting activity isolated from soil used for cultivating ginseng.</title>
        <authorList>
            <person name="Zhao Y."/>
            <person name="Liu Q."/>
            <person name="Kang M.S."/>
            <person name="Jin F."/>
            <person name="Yu H."/>
            <person name="Im W.T."/>
        </authorList>
    </citation>
    <scope>NUCLEOTIDE SEQUENCE [LARGE SCALE GENOMIC DNA]</scope>
    <source>
        <strain evidence="2 3">Gsoil 636</strain>
    </source>
</reference>
<evidence type="ECO:0000259" key="1">
    <source>
        <dbReference type="Pfam" id="PF05050"/>
    </source>
</evidence>
<protein>
    <submittedName>
        <fullName evidence="2">FkbM family methyltransferase</fullName>
    </submittedName>
</protein>
<dbReference type="Proteomes" id="UP000321204">
    <property type="component" value="Chromosome"/>
</dbReference>
<dbReference type="InterPro" id="IPR029063">
    <property type="entry name" value="SAM-dependent_MTases_sf"/>
</dbReference>
<dbReference type="Gene3D" id="3.40.50.150">
    <property type="entry name" value="Vaccinia Virus protein VP39"/>
    <property type="match status" value="1"/>
</dbReference>
<keyword evidence="2" id="KW-0489">Methyltransferase</keyword>
<evidence type="ECO:0000313" key="3">
    <source>
        <dbReference type="Proteomes" id="UP000321204"/>
    </source>
</evidence>
<sequence>MTNKIKSLLFKLLKIDGYLTVVQKSYLLAFRLGLLKNNFSYKWHYFVGSLLKEGDYIVDIGANLGYFTLQFAEKVKHSGHLYCVEPVEPFQKQLKKLIAAKPNVTLLPYALGEEADKKVTLSIPAQFQKLGYLRHGTTTLLHGGNRADGKYSFEATMKKGSELFADLPKLDYIKCDIEGYETVVFPEMRNIIEKYQPLVQLETWGEQLMTMYEFFKDLGYTAFYLDKQTLKPLESKAQTLWSDSDILFVPKTKMKRITAFIG</sequence>
<dbReference type="EMBL" id="CP042433">
    <property type="protein sequence ID" value="QEC58329.1"/>
    <property type="molecule type" value="Genomic_DNA"/>
</dbReference>
<evidence type="ECO:0000313" key="2">
    <source>
        <dbReference type="EMBL" id="QEC58329.1"/>
    </source>
</evidence>
<dbReference type="RefSeq" id="WP_146791573.1">
    <property type="nucleotide sequence ID" value="NZ_BAABIO010000003.1"/>
</dbReference>
<dbReference type="NCBIfam" id="TIGR01444">
    <property type="entry name" value="fkbM_fam"/>
    <property type="match status" value="1"/>
</dbReference>
<dbReference type="Pfam" id="PF05050">
    <property type="entry name" value="Methyltransf_21"/>
    <property type="match status" value="1"/>
</dbReference>
<dbReference type="KEGG" id="fgg:FSB75_21290"/>
<keyword evidence="2" id="KW-0808">Transferase</keyword>
<dbReference type="PANTHER" id="PTHR34203:SF15">
    <property type="entry name" value="SLL1173 PROTEIN"/>
    <property type="match status" value="1"/>
</dbReference>